<keyword evidence="2" id="KW-1185">Reference proteome</keyword>
<accession>A0ACC1JVD0</accession>
<organism evidence="1 2">
    <name type="scientific">Coemansia nantahalensis</name>
    <dbReference type="NCBI Taxonomy" id="2789366"/>
    <lineage>
        <taxon>Eukaryota</taxon>
        <taxon>Fungi</taxon>
        <taxon>Fungi incertae sedis</taxon>
        <taxon>Zoopagomycota</taxon>
        <taxon>Kickxellomycotina</taxon>
        <taxon>Kickxellomycetes</taxon>
        <taxon>Kickxellales</taxon>
        <taxon>Kickxellaceae</taxon>
        <taxon>Coemansia</taxon>
    </lineage>
</organism>
<dbReference type="EMBL" id="JANBUJ010001323">
    <property type="protein sequence ID" value="KAJ2767847.1"/>
    <property type="molecule type" value="Genomic_DNA"/>
</dbReference>
<sequence length="382" mass="38996">MSINLDEATEYKLLVGASLRGSGRRGDGSDSGSSSGGEEDGFHLVSRHLPRTSTKATRETLESGANMRVRLPAAHGPSSSSGGGKGSLLLEADVPDQKATCTYEGEVEHVADQADGADDEVACVLIYDDELKAFTIEKLASTAAVTSGLLSQVAATGTGATASMLALPASAHGSSGAAGARRESESVMDEALEDELAKELEGMLDDDSDGGEGAGAGGGRANRQGSARAQGARVGSEELLTADLERSLGDALFSPADSEAEADDDDDEFEAIDGAKAPGGHSDKGSAADDDEMAFEEIDLPTSLGAQPGGSLMEDDSDQFEDVSASRIPSIGDKGAADDDGLFVESFTTSPVGYAGQGQQGADTLDEFEELDLDLSRSLASS</sequence>
<proteinExistence type="predicted"/>
<reference evidence="1" key="1">
    <citation type="submission" date="2022-07" db="EMBL/GenBank/DDBJ databases">
        <title>Phylogenomic reconstructions and comparative analyses of Kickxellomycotina fungi.</title>
        <authorList>
            <person name="Reynolds N.K."/>
            <person name="Stajich J.E."/>
            <person name="Barry K."/>
            <person name="Grigoriev I.V."/>
            <person name="Crous P."/>
            <person name="Smith M.E."/>
        </authorList>
    </citation>
    <scope>NUCLEOTIDE SEQUENCE</scope>
    <source>
        <strain evidence="1">CBS 109366</strain>
    </source>
</reference>
<name>A0ACC1JVD0_9FUNG</name>
<comment type="caution">
    <text evidence="1">The sequence shown here is derived from an EMBL/GenBank/DDBJ whole genome shotgun (WGS) entry which is preliminary data.</text>
</comment>
<protein>
    <submittedName>
        <fullName evidence="1">Uncharacterized protein</fullName>
    </submittedName>
</protein>
<dbReference type="Proteomes" id="UP001140234">
    <property type="component" value="Unassembled WGS sequence"/>
</dbReference>
<gene>
    <name evidence="1" type="ORF">IWQ57_003785</name>
</gene>
<evidence type="ECO:0000313" key="2">
    <source>
        <dbReference type="Proteomes" id="UP001140234"/>
    </source>
</evidence>
<evidence type="ECO:0000313" key="1">
    <source>
        <dbReference type="EMBL" id="KAJ2767847.1"/>
    </source>
</evidence>